<evidence type="ECO:0000313" key="2">
    <source>
        <dbReference type="Proteomes" id="UP000694417"/>
    </source>
</evidence>
<name>A0A8D2HLR1_UROPR</name>
<dbReference type="Proteomes" id="UP000694417">
    <property type="component" value="Unplaced"/>
</dbReference>
<sequence>MERRVKQACKMDVSVATPSSLPGILKELLLSSLCLNCCRIEAPNLEVHLIPKFFHNGIFTSRADSTD</sequence>
<proteinExistence type="predicted"/>
<organism evidence="1 2">
    <name type="scientific">Urocitellus parryii</name>
    <name type="common">Arctic ground squirrel</name>
    <name type="synonym">Spermophilus parryii</name>
    <dbReference type="NCBI Taxonomy" id="9999"/>
    <lineage>
        <taxon>Eukaryota</taxon>
        <taxon>Metazoa</taxon>
        <taxon>Chordata</taxon>
        <taxon>Craniata</taxon>
        <taxon>Vertebrata</taxon>
        <taxon>Euteleostomi</taxon>
        <taxon>Mammalia</taxon>
        <taxon>Eutheria</taxon>
        <taxon>Euarchontoglires</taxon>
        <taxon>Glires</taxon>
        <taxon>Rodentia</taxon>
        <taxon>Sciuromorpha</taxon>
        <taxon>Sciuridae</taxon>
        <taxon>Xerinae</taxon>
        <taxon>Marmotini</taxon>
        <taxon>Urocitellus</taxon>
    </lineage>
</organism>
<dbReference type="AlphaFoldDB" id="A0A8D2HLR1"/>
<evidence type="ECO:0000313" key="1">
    <source>
        <dbReference type="Ensembl" id="ENSUPAP00010015499.1"/>
    </source>
</evidence>
<accession>A0A8D2HLR1</accession>
<protein>
    <submittedName>
        <fullName evidence="1">Uncharacterized protein</fullName>
    </submittedName>
</protein>
<keyword evidence="2" id="KW-1185">Reference proteome</keyword>
<reference evidence="1" key="2">
    <citation type="submission" date="2025-09" db="UniProtKB">
        <authorList>
            <consortium name="Ensembl"/>
        </authorList>
    </citation>
    <scope>IDENTIFICATION</scope>
</reference>
<dbReference type="Ensembl" id="ENSUPAT00010017705.1">
    <property type="protein sequence ID" value="ENSUPAP00010015499.1"/>
    <property type="gene ID" value="ENSUPAG00010012413.1"/>
</dbReference>
<reference evidence="1" key="1">
    <citation type="submission" date="2025-08" db="UniProtKB">
        <authorList>
            <consortium name="Ensembl"/>
        </authorList>
    </citation>
    <scope>IDENTIFICATION</scope>
</reference>